<dbReference type="InterPro" id="IPR012341">
    <property type="entry name" value="6hp_glycosidase-like_sf"/>
</dbReference>
<reference evidence="2" key="1">
    <citation type="journal article" date="2012" name="J. Bacteriol.">
        <title>Genome sequence of the haloalkaliphilic methanotrophic bacterium Methylomicrobium alcaliphilum 20Z.</title>
        <authorList>
            <person name="Vuilleumier S."/>
            <person name="Khmelenina V.N."/>
            <person name="Bringel F."/>
            <person name="Reshetnikov A.S."/>
            <person name="Lajus A."/>
            <person name="Mangenot S."/>
            <person name="Rouy Z."/>
            <person name="Op den Camp H.J."/>
            <person name="Jetten M.S."/>
            <person name="Dispirito A.A."/>
            <person name="Dunfield P."/>
            <person name="Klotz M.G."/>
            <person name="Semrau J.D."/>
            <person name="Stein L.Y."/>
            <person name="Barbe V."/>
            <person name="Medigue C."/>
            <person name="Trotsenko Y.A."/>
            <person name="Kalyuzhnaya M.G."/>
        </authorList>
    </citation>
    <scope>NUCLEOTIDE SEQUENCE [LARGE SCALE GENOMIC DNA]</scope>
    <source>
        <strain evidence="2">DSM 19304 / NCIMB 14124 / VKM B-2133 / 20Z</strain>
    </source>
</reference>
<dbReference type="Gene3D" id="1.50.10.10">
    <property type="match status" value="1"/>
</dbReference>
<dbReference type="STRING" id="1091494.MEALZ_3701"/>
<dbReference type="KEGG" id="mah:MEALZ_3701"/>
<accession>G4SXJ4</accession>
<protein>
    <recommendedName>
        <fullName evidence="3">Protein containing Six-hairpin glycosidase-like domain protein</fullName>
    </recommendedName>
</protein>
<name>G4SXJ4_META2</name>
<sequence length="613" mass="70795">MADQNRAFHSKTDFSAEHRLLNDIRQALISGESAFSTTDLDLPFDPAISQIYISLFQRGLKSIRWGARRATIEATLQRIVEKLKTNPALSDFAVQDANQCRILFEMVTEERPCPLKSLTGSTFCDSRFEPGITGIKYEFKGVLRYFMPTDAVVHSIMSVSQLLRFLAKKTGIAKQSNRFSVREKLMRSEPISSSLIKSIAFISYTDREILPLYRGYPISKVRFDKETLLESTLKSIDWLVANMNDDGSFLYFYDAYQDTKVDFDHPKMADPLYNNILRHCGGTISLLRGYELTGRNDYLEAAGHSMQYLFSTLREHEWQGRYACYPFDNKKSKLGGAGVALVALMHYYRHTGDEAYRLTIDGLVRHILSRIADDGEMIGYYIHPLFNQGQPIIDPPDDIKRQLFSFYYPGEALLGLALYYQWIDRIDDDLKKEIAEKSEKALDFLVDIRPVKYKELFLELPADAWLMQATEEWVKVEGFRKNSYIDFVFNDANAMIEHSYTDENSPYLDYAGGFYYYYGDHVYHDGSRCEGLIAAYYLSTYLGEQKRADKIMAAMIASAKGLMYTRHTAESTYAHLYPEKSINSFRFKLTRQWVRVDSVQHTACFYSRLYFVM</sequence>
<dbReference type="GO" id="GO:0005975">
    <property type="term" value="P:carbohydrate metabolic process"/>
    <property type="evidence" value="ECO:0007669"/>
    <property type="project" value="InterPro"/>
</dbReference>
<evidence type="ECO:0008006" key="3">
    <source>
        <dbReference type="Google" id="ProtNLM"/>
    </source>
</evidence>
<dbReference type="EMBL" id="FO082060">
    <property type="protein sequence ID" value="CCE25357.1"/>
    <property type="molecule type" value="Genomic_DNA"/>
</dbReference>
<dbReference type="HOGENOM" id="CLU_445365_0_0_6"/>
<proteinExistence type="predicted"/>
<dbReference type="InterPro" id="IPR008928">
    <property type="entry name" value="6-hairpin_glycosidase_sf"/>
</dbReference>
<keyword evidence="2" id="KW-1185">Reference proteome</keyword>
<dbReference type="PATRIC" id="fig|271065.3.peg.3822"/>
<dbReference type="SUPFAM" id="SSF48208">
    <property type="entry name" value="Six-hairpin glycosidases"/>
    <property type="match status" value="1"/>
</dbReference>
<dbReference type="Proteomes" id="UP000008315">
    <property type="component" value="Chromosome"/>
</dbReference>
<dbReference type="RefSeq" id="WP_014150112.1">
    <property type="nucleotide sequence ID" value="NC_016112.1"/>
</dbReference>
<evidence type="ECO:0000313" key="2">
    <source>
        <dbReference type="Proteomes" id="UP000008315"/>
    </source>
</evidence>
<gene>
    <name evidence="1" type="ordered locus">MEALZ_3701</name>
</gene>
<organism evidence="1 2">
    <name type="scientific">Methylotuvimicrobium alcaliphilum (strain DSM 19304 / NCIMB 14124 / VKM B-2133 / 20Z)</name>
    <name type="common">Methylomicrobium alcaliphilum</name>
    <dbReference type="NCBI Taxonomy" id="1091494"/>
    <lineage>
        <taxon>Bacteria</taxon>
        <taxon>Pseudomonadati</taxon>
        <taxon>Pseudomonadota</taxon>
        <taxon>Gammaproteobacteria</taxon>
        <taxon>Methylococcales</taxon>
        <taxon>Methylococcaceae</taxon>
        <taxon>Methylotuvimicrobium</taxon>
    </lineage>
</organism>
<evidence type="ECO:0000313" key="1">
    <source>
        <dbReference type="EMBL" id="CCE25357.1"/>
    </source>
</evidence>
<dbReference type="AlphaFoldDB" id="G4SXJ4"/>